<organism evidence="2 3">
    <name type="scientific">Nocardia ninae NBRC 108245</name>
    <dbReference type="NCBI Taxonomy" id="1210091"/>
    <lineage>
        <taxon>Bacteria</taxon>
        <taxon>Bacillati</taxon>
        <taxon>Actinomycetota</taxon>
        <taxon>Actinomycetes</taxon>
        <taxon>Mycobacteriales</taxon>
        <taxon>Nocardiaceae</taxon>
        <taxon>Nocardia</taxon>
    </lineage>
</organism>
<dbReference type="SUPFAM" id="SSF47336">
    <property type="entry name" value="ACP-like"/>
    <property type="match status" value="1"/>
</dbReference>
<dbReference type="RefSeq" id="WP_147142225.1">
    <property type="nucleotide sequence ID" value="NZ_BJXA01000100.1"/>
</dbReference>
<protein>
    <recommendedName>
        <fullName evidence="1">Carrier domain-containing protein</fullName>
    </recommendedName>
</protein>
<dbReference type="Gene3D" id="1.10.1200.10">
    <property type="entry name" value="ACP-like"/>
    <property type="match status" value="1"/>
</dbReference>
<dbReference type="Pfam" id="PF00550">
    <property type="entry name" value="PP-binding"/>
    <property type="match status" value="1"/>
</dbReference>
<sequence length="89" mass="9807">MHADIAEFTRRRLAALAVADVTPEELDPDVDLVRSYGLTSLNKVVLLTSVCHRAGVDLTVLTDDDLARMLTLREIVDTVARYVPEGRTA</sequence>
<evidence type="ECO:0000313" key="2">
    <source>
        <dbReference type="EMBL" id="GEM43486.1"/>
    </source>
</evidence>
<feature type="domain" description="Carrier" evidence="1">
    <location>
        <begin position="18"/>
        <end position="77"/>
    </location>
</feature>
<evidence type="ECO:0000259" key="1">
    <source>
        <dbReference type="Pfam" id="PF00550"/>
    </source>
</evidence>
<proteinExistence type="predicted"/>
<dbReference type="Proteomes" id="UP000321424">
    <property type="component" value="Unassembled WGS sequence"/>
</dbReference>
<dbReference type="EMBL" id="BJXA01000100">
    <property type="protein sequence ID" value="GEM43486.1"/>
    <property type="molecule type" value="Genomic_DNA"/>
</dbReference>
<evidence type="ECO:0000313" key="3">
    <source>
        <dbReference type="Proteomes" id="UP000321424"/>
    </source>
</evidence>
<accession>A0A511MTT5</accession>
<dbReference type="InterPro" id="IPR009081">
    <property type="entry name" value="PP-bd_ACP"/>
</dbReference>
<comment type="caution">
    <text evidence="2">The sequence shown here is derived from an EMBL/GenBank/DDBJ whole genome shotgun (WGS) entry which is preliminary data.</text>
</comment>
<dbReference type="OrthoDB" id="6434357at2"/>
<dbReference type="InterPro" id="IPR036736">
    <property type="entry name" value="ACP-like_sf"/>
</dbReference>
<gene>
    <name evidence="2" type="ORF">NN4_80050</name>
</gene>
<keyword evidence="3" id="KW-1185">Reference proteome</keyword>
<dbReference type="AlphaFoldDB" id="A0A511MTT5"/>
<name>A0A511MTT5_9NOCA</name>
<reference evidence="2 3" key="1">
    <citation type="submission" date="2019-07" db="EMBL/GenBank/DDBJ databases">
        <title>Whole genome shotgun sequence of Nocardia ninae NBRC 108245.</title>
        <authorList>
            <person name="Hosoyama A."/>
            <person name="Uohara A."/>
            <person name="Ohji S."/>
            <person name="Ichikawa N."/>
        </authorList>
    </citation>
    <scope>NUCLEOTIDE SEQUENCE [LARGE SCALE GENOMIC DNA]</scope>
    <source>
        <strain evidence="2 3">NBRC 108245</strain>
    </source>
</reference>